<evidence type="ECO:0000313" key="4">
    <source>
        <dbReference type="Proteomes" id="UP000281549"/>
    </source>
</evidence>
<dbReference type="SUPFAM" id="SSF64268">
    <property type="entry name" value="PX domain"/>
    <property type="match status" value="1"/>
</dbReference>
<dbReference type="PANTHER" id="PTHR22775">
    <property type="entry name" value="SORTING NEXIN"/>
    <property type="match status" value="1"/>
</dbReference>
<gene>
    <name evidence="3" type="ORF">ROZALSC1DRAFT_30638</name>
</gene>
<dbReference type="InterPro" id="IPR013937">
    <property type="entry name" value="Sorting_nexin_C"/>
</dbReference>
<dbReference type="SMART" id="SM00312">
    <property type="entry name" value="PX"/>
    <property type="match status" value="1"/>
</dbReference>
<dbReference type="AlphaFoldDB" id="A0A4P9YG24"/>
<feature type="non-terminal residue" evidence="3">
    <location>
        <position position="1"/>
    </location>
</feature>
<evidence type="ECO:0000313" key="3">
    <source>
        <dbReference type="EMBL" id="RKP17571.1"/>
    </source>
</evidence>
<accession>A0A4P9YG24</accession>
<dbReference type="Proteomes" id="UP000281549">
    <property type="component" value="Unassembled WGS sequence"/>
</dbReference>
<protein>
    <recommendedName>
        <fullName evidence="2">PX domain-containing protein</fullName>
    </recommendedName>
</protein>
<dbReference type="EMBL" id="ML005769">
    <property type="protein sequence ID" value="RKP17571.1"/>
    <property type="molecule type" value="Genomic_DNA"/>
</dbReference>
<dbReference type="GO" id="GO:0035091">
    <property type="term" value="F:phosphatidylinositol binding"/>
    <property type="evidence" value="ECO:0007669"/>
    <property type="project" value="InterPro"/>
</dbReference>
<dbReference type="Pfam" id="PF00787">
    <property type="entry name" value="PX"/>
    <property type="match status" value="1"/>
</dbReference>
<name>A0A4P9YG24_ROZAC</name>
<sequence length="624" mass="72681">EFMKSSKQQQDILAIYFDCDSFLSQKEITREECENLIKKLELRAETLAIVLDAIPRLKYFLNEKKEEEFKMQVATIKQFVFQSMEDEDAQSFFATDLYYRYLSNPEEQLNSYHVNVKTSPSVTDLRSESEFVDEDLVEAVENKLGEIIQLKPHENHFDNLSDRESSTENDDLKQRKELHELEENLDNLKQEMSVVKTLIERAQRRKSVKEENVLRKSLTSLESEYRILSFQKDQLAIEESENTFTPGCFDVFIPSFSITKDEVGKEYALFTIEINKLDKQDPSKIVGGWLIFRRYSEFFALDQKLRLLFPIVSDYNLPQKSVKNLFKLPVSFVEERRMNLELYLKKLSSNLEICTSSEFKSFMCNQQLRDEIQIPEKRPSLKNSLKSIISTLKRKSDASSIHETESIPQSPGRIQRILSRAASPISSDHSSKIMEAVNDEMSDQPLRPNYSLPVTPAVAEPICDLFIELFELKDKNRWLRRNAVTIILQQFLGGTIERKVIENIKYLTDDEMLSFYLTQFSESFWPNGHLYETHNKRTEEQMQKTKLEVQHKLISLFPGGMVGRHNAKKGAARLFDIFQSEDLNKHILYSLLDDILLTLFPEIDWTLLKKSLISPCAGKRASIR</sequence>
<proteinExistence type="predicted"/>
<dbReference type="InterPro" id="IPR001683">
    <property type="entry name" value="PX_dom"/>
</dbReference>
<dbReference type="InterPro" id="IPR036871">
    <property type="entry name" value="PX_dom_sf"/>
</dbReference>
<dbReference type="PROSITE" id="PS50195">
    <property type="entry name" value="PX"/>
    <property type="match status" value="1"/>
</dbReference>
<reference evidence="4" key="1">
    <citation type="journal article" date="2018" name="Nat. Microbiol.">
        <title>Leveraging single-cell genomics to expand the fungal tree of life.</title>
        <authorList>
            <person name="Ahrendt S.R."/>
            <person name="Quandt C.A."/>
            <person name="Ciobanu D."/>
            <person name="Clum A."/>
            <person name="Salamov A."/>
            <person name="Andreopoulos B."/>
            <person name="Cheng J.F."/>
            <person name="Woyke T."/>
            <person name="Pelin A."/>
            <person name="Henrissat B."/>
            <person name="Reynolds N.K."/>
            <person name="Benny G.L."/>
            <person name="Smith M.E."/>
            <person name="James T.Y."/>
            <person name="Grigoriev I.V."/>
        </authorList>
    </citation>
    <scope>NUCLEOTIDE SEQUENCE [LARGE SCALE GENOMIC DNA]</scope>
    <source>
        <strain evidence="4">CSF55</strain>
    </source>
</reference>
<feature type="non-terminal residue" evidence="3">
    <location>
        <position position="624"/>
    </location>
</feature>
<feature type="coiled-coil region" evidence="1">
    <location>
        <begin position="23"/>
        <end position="50"/>
    </location>
</feature>
<organism evidence="3 4">
    <name type="scientific">Rozella allomycis (strain CSF55)</name>
    <dbReference type="NCBI Taxonomy" id="988480"/>
    <lineage>
        <taxon>Eukaryota</taxon>
        <taxon>Fungi</taxon>
        <taxon>Fungi incertae sedis</taxon>
        <taxon>Cryptomycota</taxon>
        <taxon>Cryptomycota incertae sedis</taxon>
        <taxon>Rozella</taxon>
    </lineage>
</organism>
<dbReference type="PANTHER" id="PTHR22775:SF3">
    <property type="entry name" value="SORTING NEXIN-13"/>
    <property type="match status" value="1"/>
</dbReference>
<feature type="domain" description="PX" evidence="2">
    <location>
        <begin position="248"/>
        <end position="370"/>
    </location>
</feature>
<evidence type="ECO:0000256" key="1">
    <source>
        <dbReference type="SAM" id="Coils"/>
    </source>
</evidence>
<keyword evidence="1" id="KW-0175">Coiled coil</keyword>
<dbReference type="Pfam" id="PF08628">
    <property type="entry name" value="Nexin_C"/>
    <property type="match status" value="1"/>
</dbReference>
<evidence type="ECO:0000259" key="2">
    <source>
        <dbReference type="PROSITE" id="PS50195"/>
    </source>
</evidence>
<feature type="coiled-coil region" evidence="1">
    <location>
        <begin position="171"/>
        <end position="205"/>
    </location>
</feature>
<dbReference type="Gene3D" id="3.30.1520.10">
    <property type="entry name" value="Phox-like domain"/>
    <property type="match status" value="1"/>
</dbReference>